<keyword evidence="2" id="KW-1185">Reference proteome</keyword>
<comment type="caution">
    <text evidence="1">The sequence shown here is derived from an EMBL/GenBank/DDBJ whole genome shotgun (WGS) entry which is preliminary data.</text>
</comment>
<reference evidence="1 2" key="1">
    <citation type="journal article" date="2019" name="Sci. Rep.">
        <title>Orb-weaving spider Araneus ventricosus genome elucidates the spidroin gene catalogue.</title>
        <authorList>
            <person name="Kono N."/>
            <person name="Nakamura H."/>
            <person name="Ohtoshi R."/>
            <person name="Moran D.A.P."/>
            <person name="Shinohara A."/>
            <person name="Yoshida Y."/>
            <person name="Fujiwara M."/>
            <person name="Mori M."/>
            <person name="Tomita M."/>
            <person name="Arakawa K."/>
        </authorList>
    </citation>
    <scope>NUCLEOTIDE SEQUENCE [LARGE SCALE GENOMIC DNA]</scope>
</reference>
<organism evidence="1 2">
    <name type="scientific">Araneus ventricosus</name>
    <name type="common">Orbweaver spider</name>
    <name type="synonym">Epeira ventricosa</name>
    <dbReference type="NCBI Taxonomy" id="182803"/>
    <lineage>
        <taxon>Eukaryota</taxon>
        <taxon>Metazoa</taxon>
        <taxon>Ecdysozoa</taxon>
        <taxon>Arthropoda</taxon>
        <taxon>Chelicerata</taxon>
        <taxon>Arachnida</taxon>
        <taxon>Araneae</taxon>
        <taxon>Araneomorphae</taxon>
        <taxon>Entelegynae</taxon>
        <taxon>Araneoidea</taxon>
        <taxon>Araneidae</taxon>
        <taxon>Araneus</taxon>
    </lineage>
</organism>
<sequence>MAWERCRDYLCLNVTNITYDLPGILSKREILATTHKIFDPLGIACPVTLIHKLLLQRPWKLKLSWDQEVDSNFKSEFCKWLNDLKYLERLKIPRWLNCDLETENVSLHFFCDANKLAYSAVAFIRVQTRDSVQVHLLQTKSRVAPRGRKETTIARLELLGATTYARLASSIIKEFKADIYFWTDSSTVLAWI</sequence>
<dbReference type="EMBL" id="BGPR01001987">
    <property type="protein sequence ID" value="GBM65672.1"/>
    <property type="molecule type" value="Genomic_DNA"/>
</dbReference>
<dbReference type="InterPro" id="IPR008042">
    <property type="entry name" value="Retrotrans_Pao"/>
</dbReference>
<gene>
    <name evidence="1" type="ORF">AVEN_217660_1</name>
</gene>
<evidence type="ECO:0000313" key="2">
    <source>
        <dbReference type="Proteomes" id="UP000499080"/>
    </source>
</evidence>
<name>A0A4Y2HK05_ARAVE</name>
<dbReference type="Proteomes" id="UP000499080">
    <property type="component" value="Unassembled WGS sequence"/>
</dbReference>
<accession>A0A4Y2HK05</accession>
<dbReference type="PANTHER" id="PTHR47331">
    <property type="entry name" value="PHD-TYPE DOMAIN-CONTAINING PROTEIN"/>
    <property type="match status" value="1"/>
</dbReference>
<evidence type="ECO:0008006" key="3">
    <source>
        <dbReference type="Google" id="ProtNLM"/>
    </source>
</evidence>
<protein>
    <recommendedName>
        <fullName evidence="3">Reverse transcriptase/retrotransposon-derived protein RNase H-like domain-containing protein</fullName>
    </recommendedName>
</protein>
<dbReference type="OrthoDB" id="6426469at2759"/>
<dbReference type="AlphaFoldDB" id="A0A4Y2HK05"/>
<dbReference type="Pfam" id="PF05380">
    <property type="entry name" value="Peptidase_A17"/>
    <property type="match status" value="1"/>
</dbReference>
<proteinExistence type="predicted"/>
<evidence type="ECO:0000313" key="1">
    <source>
        <dbReference type="EMBL" id="GBM65672.1"/>
    </source>
</evidence>